<feature type="compositionally biased region" description="Low complexity" evidence="5">
    <location>
        <begin position="27"/>
        <end position="46"/>
    </location>
</feature>
<evidence type="ECO:0000256" key="6">
    <source>
        <dbReference type="SAM" id="SignalP"/>
    </source>
</evidence>
<dbReference type="GO" id="GO:0043190">
    <property type="term" value="C:ATP-binding cassette (ABC) transporter complex"/>
    <property type="evidence" value="ECO:0007669"/>
    <property type="project" value="InterPro"/>
</dbReference>
<dbReference type="NCBIfam" id="TIGR00975">
    <property type="entry name" value="3a0107s03"/>
    <property type="match status" value="1"/>
</dbReference>
<dbReference type="InterPro" id="IPR005673">
    <property type="entry name" value="ABC_phos-bd_PstS"/>
</dbReference>
<dbReference type="PANTHER" id="PTHR42996:SF1">
    <property type="entry name" value="PHOSPHATE-BINDING PROTEIN PSTS"/>
    <property type="match status" value="1"/>
</dbReference>
<dbReference type="GO" id="GO:0035435">
    <property type="term" value="P:phosphate ion transmembrane transport"/>
    <property type="evidence" value="ECO:0007669"/>
    <property type="project" value="InterPro"/>
</dbReference>
<accession>A0A6P0HK32</accession>
<dbReference type="PROSITE" id="PS51257">
    <property type="entry name" value="PROKAR_LIPOPROTEIN"/>
    <property type="match status" value="1"/>
</dbReference>
<evidence type="ECO:0000313" key="9">
    <source>
        <dbReference type="Proteomes" id="UP000468687"/>
    </source>
</evidence>
<gene>
    <name evidence="8" type="primary">pstS</name>
    <name evidence="8" type="ORF">G3T38_12315</name>
</gene>
<evidence type="ECO:0000256" key="2">
    <source>
        <dbReference type="ARBA" id="ARBA00022448"/>
    </source>
</evidence>
<evidence type="ECO:0000313" key="8">
    <source>
        <dbReference type="EMBL" id="NEN79062.1"/>
    </source>
</evidence>
<dbReference type="EMBL" id="JAAGXA010000008">
    <property type="protein sequence ID" value="NEN79062.1"/>
    <property type="molecule type" value="Genomic_DNA"/>
</dbReference>
<evidence type="ECO:0000256" key="1">
    <source>
        <dbReference type="ARBA" id="ARBA00008725"/>
    </source>
</evidence>
<organism evidence="8 9">
    <name type="scientific">Nocardioides zeae</name>
    <dbReference type="NCBI Taxonomy" id="1457234"/>
    <lineage>
        <taxon>Bacteria</taxon>
        <taxon>Bacillati</taxon>
        <taxon>Actinomycetota</taxon>
        <taxon>Actinomycetes</taxon>
        <taxon>Propionibacteriales</taxon>
        <taxon>Nocardioidaceae</taxon>
        <taxon>Nocardioides</taxon>
    </lineage>
</organism>
<reference evidence="8 9" key="1">
    <citation type="journal article" date="2014" name="Int. J. Syst. Evol. Microbiol.">
        <title>Nocardioides zeae sp. nov., isolated from the stem of Zea mays.</title>
        <authorList>
            <person name="Glaeser S.P."/>
            <person name="McInroy J.A."/>
            <person name="Busse H.J."/>
            <person name="Kampfer P."/>
        </authorList>
    </citation>
    <scope>NUCLEOTIDE SEQUENCE [LARGE SCALE GENOMIC DNA]</scope>
    <source>
        <strain evidence="8 9">JCM 30728</strain>
    </source>
</reference>
<comment type="caution">
    <text evidence="8">The sequence shown here is derived from an EMBL/GenBank/DDBJ whole genome shotgun (WGS) entry which is preliminary data.</text>
</comment>
<dbReference type="InterPro" id="IPR024370">
    <property type="entry name" value="PBP_domain"/>
</dbReference>
<dbReference type="GO" id="GO:0042301">
    <property type="term" value="F:phosphate ion binding"/>
    <property type="evidence" value="ECO:0007669"/>
    <property type="project" value="InterPro"/>
</dbReference>
<dbReference type="CDD" id="cd13565">
    <property type="entry name" value="PBP2_PstS"/>
    <property type="match status" value="1"/>
</dbReference>
<feature type="chain" id="PRO_5026810607" description="Phosphate-binding protein" evidence="6">
    <location>
        <begin position="25"/>
        <end position="373"/>
    </location>
</feature>
<dbReference type="AlphaFoldDB" id="A0A6P0HK32"/>
<dbReference type="PIRSF" id="PIRSF002756">
    <property type="entry name" value="PstS"/>
    <property type="match status" value="1"/>
</dbReference>
<feature type="domain" description="PBP" evidence="7">
    <location>
        <begin position="42"/>
        <end position="341"/>
    </location>
</feature>
<proteinExistence type="inferred from homology"/>
<evidence type="ECO:0000256" key="4">
    <source>
        <dbReference type="PIRNR" id="PIRNR002756"/>
    </source>
</evidence>
<dbReference type="SUPFAM" id="SSF53850">
    <property type="entry name" value="Periplasmic binding protein-like II"/>
    <property type="match status" value="1"/>
</dbReference>
<dbReference type="Gene3D" id="3.40.190.10">
    <property type="entry name" value="Periplasmic binding protein-like II"/>
    <property type="match status" value="2"/>
</dbReference>
<keyword evidence="2 4" id="KW-0813">Transport</keyword>
<protein>
    <recommendedName>
        <fullName evidence="4">Phosphate-binding protein</fullName>
    </recommendedName>
</protein>
<comment type="similarity">
    <text evidence="1 4">Belongs to the PstS family.</text>
</comment>
<sequence>MKRTSFRYVVPGVAALALTLSACGAGNEGSSSNGSGNSDAPSAASGLSGELRGAGATSQEKAQEAWATAIQGLNDGNLTVDYQGIGSTDGRGQFIDGATSFAGSDSYLKDEELESARERCNGNVIEVPAYVSPIAIAFNLPGIDSLNLSPAVIADIFNNKITKWNDPAIVADNQGVELPDADISPVHRSDDSGTTKNFTDYLGKAAPDNWSYEAEDAFPVSGGKSQAAEGTSGVVELITNTENTIGYADESQIGDLGTVSVGVGDTFSAPTADGAAKVVAVSTRVEGRDATDMATDVDRTTTEEGAYPVILLSYLIACENYDDDTEAANVKGYLSYIVSDEGQQAAADAAGSAPLSDEVATEAQGIVENISAG</sequence>
<name>A0A6P0HK32_9ACTN</name>
<dbReference type="Proteomes" id="UP000468687">
    <property type="component" value="Unassembled WGS sequence"/>
</dbReference>
<dbReference type="InterPro" id="IPR050962">
    <property type="entry name" value="Phosphate-bind_PstS"/>
</dbReference>
<dbReference type="PANTHER" id="PTHR42996">
    <property type="entry name" value="PHOSPHATE-BINDING PROTEIN PSTS"/>
    <property type="match status" value="1"/>
</dbReference>
<evidence type="ECO:0000256" key="5">
    <source>
        <dbReference type="SAM" id="MobiDB-lite"/>
    </source>
</evidence>
<feature type="signal peptide" evidence="6">
    <location>
        <begin position="1"/>
        <end position="24"/>
    </location>
</feature>
<dbReference type="RefSeq" id="WP_163772614.1">
    <property type="nucleotide sequence ID" value="NZ_JAAGXA010000008.1"/>
</dbReference>
<dbReference type="Pfam" id="PF12849">
    <property type="entry name" value="PBP_like_2"/>
    <property type="match status" value="1"/>
</dbReference>
<evidence type="ECO:0000256" key="3">
    <source>
        <dbReference type="ARBA" id="ARBA00022592"/>
    </source>
</evidence>
<keyword evidence="3 4" id="KW-0592">Phosphate transport</keyword>
<evidence type="ECO:0000259" key="7">
    <source>
        <dbReference type="Pfam" id="PF12849"/>
    </source>
</evidence>
<feature type="region of interest" description="Disordered" evidence="5">
    <location>
        <begin position="27"/>
        <end position="58"/>
    </location>
</feature>
<keyword evidence="9" id="KW-1185">Reference proteome</keyword>
<keyword evidence="6" id="KW-0732">Signal</keyword>